<keyword evidence="2 6" id="KW-0547">Nucleotide-binding</keyword>
<dbReference type="AlphaFoldDB" id="A0A423PW72"/>
<evidence type="ECO:0000256" key="1">
    <source>
        <dbReference type="ARBA" id="ARBA00022598"/>
    </source>
</evidence>
<dbReference type="Gene3D" id="2.30.30.100">
    <property type="match status" value="1"/>
</dbReference>
<dbReference type="SUPFAM" id="SSF50037">
    <property type="entry name" value="C-terminal domain of transcriptional repressors"/>
    <property type="match status" value="1"/>
</dbReference>
<name>A0A423PW72_9GAMM</name>
<feature type="DNA-binding region" description="H-T-H motif" evidence="6">
    <location>
        <begin position="29"/>
        <end position="48"/>
    </location>
</feature>
<dbReference type="InterPro" id="IPR036390">
    <property type="entry name" value="WH_DNA-bd_sf"/>
</dbReference>
<feature type="binding site" evidence="6">
    <location>
        <position position="194"/>
    </location>
    <ligand>
        <name>biotin</name>
        <dbReference type="ChEBI" id="CHEBI:57586"/>
    </ligand>
</feature>
<evidence type="ECO:0000256" key="4">
    <source>
        <dbReference type="ARBA" id="ARBA00023267"/>
    </source>
</evidence>
<dbReference type="SUPFAM" id="SSF46785">
    <property type="entry name" value="Winged helix' DNA-binding domain"/>
    <property type="match status" value="1"/>
</dbReference>
<evidence type="ECO:0000256" key="2">
    <source>
        <dbReference type="ARBA" id="ARBA00022741"/>
    </source>
</evidence>
<evidence type="ECO:0000256" key="3">
    <source>
        <dbReference type="ARBA" id="ARBA00022840"/>
    </source>
</evidence>
<dbReference type="Proteomes" id="UP000285310">
    <property type="component" value="Unassembled WGS sequence"/>
</dbReference>
<keyword evidence="3 6" id="KW-0067">ATP-binding</keyword>
<keyword evidence="1 6" id="KW-0436">Ligase</keyword>
<feature type="domain" description="BPL/LPL catalytic" evidence="7">
    <location>
        <begin position="90"/>
        <end position="266"/>
    </location>
</feature>
<evidence type="ECO:0000313" key="8">
    <source>
        <dbReference type="EMBL" id="ROO29772.1"/>
    </source>
</evidence>
<dbReference type="InterPro" id="IPR036388">
    <property type="entry name" value="WH-like_DNA-bd_sf"/>
</dbReference>
<dbReference type="PANTHER" id="PTHR12835:SF5">
    <property type="entry name" value="BIOTIN--PROTEIN LIGASE"/>
    <property type="match status" value="1"/>
</dbReference>
<comment type="caution">
    <text evidence="8">The sequence shown here is derived from an EMBL/GenBank/DDBJ whole genome shotgun (WGS) entry which is preliminary data.</text>
</comment>
<dbReference type="InterPro" id="IPR004143">
    <property type="entry name" value="BPL_LPL_catalytic"/>
</dbReference>
<evidence type="ECO:0000256" key="6">
    <source>
        <dbReference type="HAMAP-Rule" id="MF_00978"/>
    </source>
</evidence>
<dbReference type="GO" id="GO:0005737">
    <property type="term" value="C:cytoplasm"/>
    <property type="evidence" value="ECO:0007669"/>
    <property type="project" value="TreeGrafter"/>
</dbReference>
<dbReference type="PROSITE" id="PS51733">
    <property type="entry name" value="BPL_LPL_CATALYTIC"/>
    <property type="match status" value="1"/>
</dbReference>
<protein>
    <recommendedName>
        <fullName evidence="6">Bifunctional ligase/repressor BirA</fullName>
    </recommendedName>
    <alternativeName>
        <fullName evidence="6">Biotin operon repressor</fullName>
    </alternativeName>
    <alternativeName>
        <fullName evidence="6">Biotin--[acetyl-CoA-carboxylase] ligase</fullName>
        <ecNumber evidence="6">6.3.4.15</ecNumber>
    </alternativeName>
    <alternativeName>
        <fullName evidence="6">Biotin--protein ligase</fullName>
    </alternativeName>
    <alternativeName>
        <fullName evidence="6">Biotin-[acetyl-CoA carboxylase] synthetase</fullName>
    </alternativeName>
</protein>
<keyword evidence="6" id="KW-0804">Transcription</keyword>
<feature type="binding site" evidence="6">
    <location>
        <begin position="102"/>
        <end position="104"/>
    </location>
    <ligand>
        <name>biotin</name>
        <dbReference type="ChEBI" id="CHEBI:57586"/>
    </ligand>
</feature>
<organism evidence="8 9">
    <name type="scientific">Salinisphaera japonica YTM-1</name>
    <dbReference type="NCBI Taxonomy" id="1209778"/>
    <lineage>
        <taxon>Bacteria</taxon>
        <taxon>Pseudomonadati</taxon>
        <taxon>Pseudomonadota</taxon>
        <taxon>Gammaproteobacteria</taxon>
        <taxon>Salinisphaerales</taxon>
        <taxon>Salinisphaeraceae</taxon>
        <taxon>Salinisphaera</taxon>
    </lineage>
</organism>
<dbReference type="CDD" id="cd16442">
    <property type="entry name" value="BPL"/>
    <property type="match status" value="1"/>
</dbReference>
<dbReference type="InterPro" id="IPR030855">
    <property type="entry name" value="Bifunct_BirA"/>
</dbReference>
<dbReference type="InterPro" id="IPR004408">
    <property type="entry name" value="Biotin_CoA_COase_ligase"/>
</dbReference>
<comment type="similarity">
    <text evidence="6">Belongs to the biotin--protein ligase family.</text>
</comment>
<dbReference type="InParanoid" id="A0A423PW72"/>
<dbReference type="Gene3D" id="3.30.930.10">
    <property type="entry name" value="Bira Bifunctional Protein, Domain 2"/>
    <property type="match status" value="1"/>
</dbReference>
<comment type="function">
    <text evidence="6">Acts both as a biotin--[acetyl-CoA-carboxylase] ligase and a biotin-operon repressor. In the presence of ATP, BirA activates biotin to form the BirA-biotinyl-5'-adenylate (BirA-bio-5'-AMP or holoBirA) complex. HoloBirA can either transfer the biotinyl moiety to the biotin carboxyl carrier protein (BCCP) subunit of acetyl-CoA carboxylase, or bind to the biotin operator site and inhibit transcription of the operon.</text>
</comment>
<dbReference type="RefSeq" id="WP_123657679.1">
    <property type="nucleotide sequence ID" value="NZ_AYKG01000013.1"/>
</dbReference>
<dbReference type="EC" id="6.3.4.15" evidence="6"/>
<gene>
    <name evidence="6" type="primary">birA</name>
    <name evidence="8" type="ORF">SAJA_05745</name>
</gene>
<dbReference type="GO" id="GO:0004077">
    <property type="term" value="F:biotin--[biotin carboxyl-carrier protein] ligase activity"/>
    <property type="evidence" value="ECO:0007669"/>
    <property type="project" value="UniProtKB-UniRule"/>
</dbReference>
<dbReference type="Pfam" id="PF02237">
    <property type="entry name" value="BPL_C"/>
    <property type="match status" value="1"/>
</dbReference>
<dbReference type="Gene3D" id="1.10.10.10">
    <property type="entry name" value="Winged helix-like DNA-binding domain superfamily/Winged helix DNA-binding domain"/>
    <property type="match status" value="1"/>
</dbReference>
<dbReference type="NCBIfam" id="TIGR00121">
    <property type="entry name" value="birA_ligase"/>
    <property type="match status" value="1"/>
</dbReference>
<keyword evidence="6" id="KW-0238">DNA-binding</keyword>
<keyword evidence="6" id="KW-0805">Transcription regulation</keyword>
<dbReference type="InterPro" id="IPR008988">
    <property type="entry name" value="Transcriptional_repressor_C"/>
</dbReference>
<keyword evidence="6" id="KW-0678">Repressor</keyword>
<evidence type="ECO:0000256" key="5">
    <source>
        <dbReference type="ARBA" id="ARBA00047846"/>
    </source>
</evidence>
<dbReference type="PANTHER" id="PTHR12835">
    <property type="entry name" value="BIOTIN PROTEIN LIGASE"/>
    <property type="match status" value="1"/>
</dbReference>
<dbReference type="GO" id="GO:0006355">
    <property type="term" value="P:regulation of DNA-templated transcription"/>
    <property type="evidence" value="ECO:0007669"/>
    <property type="project" value="UniProtKB-UniRule"/>
</dbReference>
<dbReference type="Pfam" id="PF08279">
    <property type="entry name" value="HTH_11"/>
    <property type="match status" value="1"/>
</dbReference>
<dbReference type="HAMAP" id="MF_00978">
    <property type="entry name" value="Bifunct_BirA"/>
    <property type="match status" value="1"/>
</dbReference>
<dbReference type="Pfam" id="PF03099">
    <property type="entry name" value="BPL_LplA_LipB"/>
    <property type="match status" value="1"/>
</dbReference>
<dbReference type="InterPro" id="IPR013196">
    <property type="entry name" value="HTH_11"/>
</dbReference>
<feature type="binding site" evidence="6">
    <location>
        <position position="123"/>
    </location>
    <ligand>
        <name>biotin</name>
        <dbReference type="ChEBI" id="CHEBI:57586"/>
    </ligand>
</feature>
<accession>A0A423PW72</accession>
<proteinExistence type="inferred from homology"/>
<comment type="catalytic activity">
    <reaction evidence="5 6">
        <text>biotin + L-lysyl-[protein] + ATP = N(6)-biotinyl-L-lysyl-[protein] + AMP + diphosphate + H(+)</text>
        <dbReference type="Rhea" id="RHEA:11756"/>
        <dbReference type="Rhea" id="RHEA-COMP:9752"/>
        <dbReference type="Rhea" id="RHEA-COMP:10505"/>
        <dbReference type="ChEBI" id="CHEBI:15378"/>
        <dbReference type="ChEBI" id="CHEBI:29969"/>
        <dbReference type="ChEBI" id="CHEBI:30616"/>
        <dbReference type="ChEBI" id="CHEBI:33019"/>
        <dbReference type="ChEBI" id="CHEBI:57586"/>
        <dbReference type="ChEBI" id="CHEBI:83144"/>
        <dbReference type="ChEBI" id="CHEBI:456215"/>
        <dbReference type="EC" id="6.3.4.15"/>
    </reaction>
</comment>
<dbReference type="FunCoup" id="A0A423PW72">
    <property type="interactions" value="401"/>
</dbReference>
<reference evidence="8 9" key="1">
    <citation type="submission" date="2013-10" db="EMBL/GenBank/DDBJ databases">
        <title>Salinisphaera japonica YTM-1 Genome Sequencing.</title>
        <authorList>
            <person name="Lai Q."/>
            <person name="Li C."/>
            <person name="Shao Z."/>
        </authorList>
    </citation>
    <scope>NUCLEOTIDE SEQUENCE [LARGE SCALE GENOMIC DNA]</scope>
    <source>
        <strain evidence="8 9">YTM-1</strain>
    </source>
</reference>
<keyword evidence="4 6" id="KW-0092">Biotin</keyword>
<dbReference type="SUPFAM" id="SSF55681">
    <property type="entry name" value="Class II aaRS and biotin synthetases"/>
    <property type="match status" value="1"/>
</dbReference>
<dbReference type="InterPro" id="IPR045864">
    <property type="entry name" value="aa-tRNA-synth_II/BPL/LPL"/>
</dbReference>
<dbReference type="InterPro" id="IPR003142">
    <property type="entry name" value="BPL_C"/>
</dbReference>
<feature type="binding site" evidence="6">
    <location>
        <begin position="127"/>
        <end position="129"/>
    </location>
    <ligand>
        <name>biotin</name>
        <dbReference type="ChEBI" id="CHEBI:57586"/>
    </ligand>
</feature>
<dbReference type="EMBL" id="AYKG01000013">
    <property type="protein sequence ID" value="ROO29772.1"/>
    <property type="molecule type" value="Genomic_DNA"/>
</dbReference>
<evidence type="ECO:0000313" key="9">
    <source>
        <dbReference type="Proteomes" id="UP000285310"/>
    </source>
</evidence>
<dbReference type="OrthoDB" id="9807064at2"/>
<sequence>MSQPVGVSDHIEAPDPVLAALADGAWHRGPVLAEALGVTRAAISARIARLRQRGLAIHSVTGRGYRLAGPLDLLNGPAVRAALEVAAGRMLDQLVVLQSIDSTNSYVGACEDGLTRACLAEQQTAGRGRDGRAWVSPMAANLYLSVGRDLAPRAGALGALSLAIGVAVAEVLRDLGAADVGLKWPNDLWIGRAKIGGILIEARAEATTRTRLVAGLGLNLAMPRAAAAPIDQAWTRLADHVPDLPARSVIAGRCIDAVLRAIDTFALNGFVVFQSRWAGFDVLYGQAVTLFEPGGRRHGVARGVAADGSLILDNDGTYERIYSGDLSLRLRAPRG</sequence>
<keyword evidence="9" id="KW-1185">Reference proteome</keyword>
<dbReference type="GO" id="GO:0005524">
    <property type="term" value="F:ATP binding"/>
    <property type="evidence" value="ECO:0007669"/>
    <property type="project" value="UniProtKB-UniRule"/>
</dbReference>
<dbReference type="GO" id="GO:0003677">
    <property type="term" value="F:DNA binding"/>
    <property type="evidence" value="ECO:0007669"/>
    <property type="project" value="UniProtKB-UniRule"/>
</dbReference>
<evidence type="ECO:0000259" key="7">
    <source>
        <dbReference type="PROSITE" id="PS51733"/>
    </source>
</evidence>